<evidence type="ECO:0000313" key="1">
    <source>
        <dbReference type="EMBL" id="EDO01853.1"/>
    </source>
</evidence>
<name>A7EG87_SCLS1</name>
<accession>A7EG87</accession>
<dbReference type="HOGENOM" id="CLU_2905520_0_0_1"/>
<protein>
    <submittedName>
        <fullName evidence="1">Uncharacterized protein</fullName>
    </submittedName>
</protein>
<organism evidence="1 2">
    <name type="scientific">Sclerotinia sclerotiorum (strain ATCC 18683 / 1980 / Ss-1)</name>
    <name type="common">White mold</name>
    <name type="synonym">Whetzelinia sclerotiorum</name>
    <dbReference type="NCBI Taxonomy" id="665079"/>
    <lineage>
        <taxon>Eukaryota</taxon>
        <taxon>Fungi</taxon>
        <taxon>Dikarya</taxon>
        <taxon>Ascomycota</taxon>
        <taxon>Pezizomycotina</taxon>
        <taxon>Leotiomycetes</taxon>
        <taxon>Helotiales</taxon>
        <taxon>Sclerotiniaceae</taxon>
        <taxon>Sclerotinia</taxon>
    </lineage>
</organism>
<dbReference type="AlphaFoldDB" id="A7EG87"/>
<keyword evidence="2" id="KW-1185">Reference proteome</keyword>
<dbReference type="GeneID" id="5490593"/>
<gene>
    <name evidence="1" type="ORF">SS1G_04328</name>
</gene>
<evidence type="ECO:0000313" key="2">
    <source>
        <dbReference type="Proteomes" id="UP000001312"/>
    </source>
</evidence>
<dbReference type="EMBL" id="CH476625">
    <property type="protein sequence ID" value="EDO01853.1"/>
    <property type="molecule type" value="Genomic_DNA"/>
</dbReference>
<dbReference type="InParanoid" id="A7EG87"/>
<dbReference type="Proteomes" id="UP000001312">
    <property type="component" value="Unassembled WGS sequence"/>
</dbReference>
<dbReference type="KEGG" id="ssl:SS1G_04328"/>
<proteinExistence type="predicted"/>
<reference evidence="2" key="1">
    <citation type="journal article" date="2011" name="PLoS Genet.">
        <title>Genomic analysis of the necrotrophic fungal pathogens Sclerotinia sclerotiorum and Botrytis cinerea.</title>
        <authorList>
            <person name="Amselem J."/>
            <person name="Cuomo C.A."/>
            <person name="van Kan J.A."/>
            <person name="Viaud M."/>
            <person name="Benito E.P."/>
            <person name="Couloux A."/>
            <person name="Coutinho P.M."/>
            <person name="de Vries R.P."/>
            <person name="Dyer P.S."/>
            <person name="Fillinger S."/>
            <person name="Fournier E."/>
            <person name="Gout L."/>
            <person name="Hahn M."/>
            <person name="Kohn L."/>
            <person name="Lapalu N."/>
            <person name="Plummer K.M."/>
            <person name="Pradier J.M."/>
            <person name="Quevillon E."/>
            <person name="Sharon A."/>
            <person name="Simon A."/>
            <person name="ten Have A."/>
            <person name="Tudzynski B."/>
            <person name="Tudzynski P."/>
            <person name="Wincker P."/>
            <person name="Andrew M."/>
            <person name="Anthouard V."/>
            <person name="Beever R.E."/>
            <person name="Beffa R."/>
            <person name="Benoit I."/>
            <person name="Bouzid O."/>
            <person name="Brault B."/>
            <person name="Chen Z."/>
            <person name="Choquer M."/>
            <person name="Collemare J."/>
            <person name="Cotton P."/>
            <person name="Danchin E.G."/>
            <person name="Da Silva C."/>
            <person name="Gautier A."/>
            <person name="Giraud C."/>
            <person name="Giraud T."/>
            <person name="Gonzalez C."/>
            <person name="Grossetete S."/>
            <person name="Guldener U."/>
            <person name="Henrissat B."/>
            <person name="Howlett B.J."/>
            <person name="Kodira C."/>
            <person name="Kretschmer M."/>
            <person name="Lappartient A."/>
            <person name="Leroch M."/>
            <person name="Levis C."/>
            <person name="Mauceli E."/>
            <person name="Neuveglise C."/>
            <person name="Oeser B."/>
            <person name="Pearson M."/>
            <person name="Poulain J."/>
            <person name="Poussereau N."/>
            <person name="Quesneville H."/>
            <person name="Rascle C."/>
            <person name="Schumacher J."/>
            <person name="Segurens B."/>
            <person name="Sexton A."/>
            <person name="Silva E."/>
            <person name="Sirven C."/>
            <person name="Soanes D.M."/>
            <person name="Talbot N.J."/>
            <person name="Templeton M."/>
            <person name="Yandava C."/>
            <person name="Yarden O."/>
            <person name="Zeng Q."/>
            <person name="Rollins J.A."/>
            <person name="Lebrun M.H."/>
            <person name="Dickman M."/>
        </authorList>
    </citation>
    <scope>NUCLEOTIDE SEQUENCE [LARGE SCALE GENOMIC DNA]</scope>
    <source>
        <strain evidence="2">ATCC 18683 / 1980 / Ss-1</strain>
    </source>
</reference>
<sequence>MVGLAIIVKVEVDYRLDTSLRDQGTSLQRLSKLFESRYGGVVNHNLDDFGGGDIEACFLYFL</sequence>
<dbReference type="RefSeq" id="XP_001594521.1">
    <property type="nucleotide sequence ID" value="XM_001594471.1"/>
</dbReference>